<dbReference type="EC" id="2.1.2.2" evidence="2"/>
<dbReference type="Pfam" id="PF00551">
    <property type="entry name" value="Formyl_trans_N"/>
    <property type="match status" value="1"/>
</dbReference>
<dbReference type="InterPro" id="IPR036477">
    <property type="entry name" value="Formyl_transf_N_sf"/>
</dbReference>
<dbReference type="PANTHER" id="PTHR43369:SF2">
    <property type="entry name" value="PHOSPHORIBOSYLGLYCINAMIDE FORMYLTRANSFERASE"/>
    <property type="match status" value="1"/>
</dbReference>
<comment type="caution">
    <text evidence="6">The sequence shown here is derived from an EMBL/GenBank/DDBJ whole genome shotgun (WGS) entry which is preliminary data.</text>
</comment>
<name>A0ABR2KTN3_9EUKA</name>
<proteinExistence type="predicted"/>
<keyword evidence="3" id="KW-0808">Transferase</keyword>
<comment type="pathway">
    <text evidence="1">Purine metabolism; IMP biosynthesis via de novo pathway; N(2)-formyl-N(1)-(5-phospho-D-ribosyl)glycinamide from N(1)-(5-phospho-D-ribosyl)glycinamide (10-formyl THF route): step 1/1.</text>
</comment>
<evidence type="ECO:0000259" key="5">
    <source>
        <dbReference type="Pfam" id="PF00551"/>
    </source>
</evidence>
<sequence length="221" mass="25103">MEISSPKRFKVSILTSDIDHEIDNLIEAQNRNPDLFYISQLISNKKEIIYKYEKKIKIEGENSIISKIQFFLIGFEDNQNSQPFNKKDKDYYLKISTQILNITKSGDIDIILLDGFYVILVDPLISNYAGHIINVHPSLLPKFKGKGMFGQNVHKAVINAKEKESGVTVHLVDLGIDSGEILSQKSVSVDENETPDTLSKKIKDIRIPAIIDALKILQKRF</sequence>
<organism evidence="6 7">
    <name type="scientific">Tritrichomonas musculus</name>
    <dbReference type="NCBI Taxonomy" id="1915356"/>
    <lineage>
        <taxon>Eukaryota</taxon>
        <taxon>Metamonada</taxon>
        <taxon>Parabasalia</taxon>
        <taxon>Tritrichomonadida</taxon>
        <taxon>Tritrichomonadidae</taxon>
        <taxon>Tritrichomonas</taxon>
    </lineage>
</organism>
<dbReference type="PANTHER" id="PTHR43369">
    <property type="entry name" value="PHOSPHORIBOSYLGLYCINAMIDE FORMYLTRANSFERASE"/>
    <property type="match status" value="1"/>
</dbReference>
<evidence type="ECO:0000313" key="7">
    <source>
        <dbReference type="Proteomes" id="UP001470230"/>
    </source>
</evidence>
<keyword evidence="4" id="KW-0658">Purine biosynthesis</keyword>
<evidence type="ECO:0000256" key="4">
    <source>
        <dbReference type="ARBA" id="ARBA00022755"/>
    </source>
</evidence>
<dbReference type="InterPro" id="IPR002376">
    <property type="entry name" value="Formyl_transf_N"/>
</dbReference>
<gene>
    <name evidence="6" type="ORF">M9Y10_022599</name>
</gene>
<protein>
    <recommendedName>
        <fullName evidence="2">phosphoribosylglycinamide formyltransferase 1</fullName>
        <ecNumber evidence="2">2.1.2.2</ecNumber>
    </recommendedName>
</protein>
<evidence type="ECO:0000256" key="3">
    <source>
        <dbReference type="ARBA" id="ARBA00022679"/>
    </source>
</evidence>
<dbReference type="SUPFAM" id="SSF53328">
    <property type="entry name" value="Formyltransferase"/>
    <property type="match status" value="1"/>
</dbReference>
<reference evidence="6 7" key="1">
    <citation type="submission" date="2024-04" db="EMBL/GenBank/DDBJ databases">
        <title>Tritrichomonas musculus Genome.</title>
        <authorList>
            <person name="Alves-Ferreira E."/>
            <person name="Grigg M."/>
            <person name="Lorenzi H."/>
            <person name="Galac M."/>
        </authorList>
    </citation>
    <scope>NUCLEOTIDE SEQUENCE [LARGE SCALE GENOMIC DNA]</scope>
    <source>
        <strain evidence="6 7">EAF2021</strain>
    </source>
</reference>
<dbReference type="Proteomes" id="UP001470230">
    <property type="component" value="Unassembled WGS sequence"/>
</dbReference>
<dbReference type="EMBL" id="JAPFFF010000003">
    <property type="protein sequence ID" value="KAK8894166.1"/>
    <property type="molecule type" value="Genomic_DNA"/>
</dbReference>
<evidence type="ECO:0000256" key="2">
    <source>
        <dbReference type="ARBA" id="ARBA00012254"/>
    </source>
</evidence>
<feature type="domain" description="Formyl transferase N-terminal" evidence="5">
    <location>
        <begin position="97"/>
        <end position="213"/>
    </location>
</feature>
<evidence type="ECO:0000256" key="1">
    <source>
        <dbReference type="ARBA" id="ARBA00005054"/>
    </source>
</evidence>
<accession>A0ABR2KTN3</accession>
<dbReference type="Gene3D" id="3.40.50.170">
    <property type="entry name" value="Formyl transferase, N-terminal domain"/>
    <property type="match status" value="1"/>
</dbReference>
<keyword evidence="7" id="KW-1185">Reference proteome</keyword>
<evidence type="ECO:0000313" key="6">
    <source>
        <dbReference type="EMBL" id="KAK8894166.1"/>
    </source>
</evidence>